<dbReference type="GO" id="GO:0033294">
    <property type="term" value="F:ectoine binding"/>
    <property type="evidence" value="ECO:0007669"/>
    <property type="project" value="InterPro"/>
</dbReference>
<dbReference type="Proteomes" id="UP000004319">
    <property type="component" value="Unassembled WGS sequence"/>
</dbReference>
<evidence type="ECO:0000256" key="1">
    <source>
        <dbReference type="ARBA" id="ARBA00022729"/>
    </source>
</evidence>
<dbReference type="NCBIfam" id="TIGR02995">
    <property type="entry name" value="ectoine_ehuB"/>
    <property type="match status" value="1"/>
</dbReference>
<evidence type="ECO:0000313" key="5">
    <source>
        <dbReference type="Proteomes" id="UP000004319"/>
    </source>
</evidence>
<dbReference type="InterPro" id="IPR001638">
    <property type="entry name" value="Solute-binding_3/MltF_N"/>
</dbReference>
<evidence type="ECO:0000313" key="4">
    <source>
        <dbReference type="EMBL" id="GAA08057.1"/>
    </source>
</evidence>
<dbReference type="SUPFAM" id="SSF53850">
    <property type="entry name" value="Periplasmic binding protein-like II"/>
    <property type="match status" value="1"/>
</dbReference>
<dbReference type="PANTHER" id="PTHR35936:SF17">
    <property type="entry name" value="ARGININE-BINDING EXTRACELLULAR PROTEIN ARTP"/>
    <property type="match status" value="1"/>
</dbReference>
<keyword evidence="1 2" id="KW-0732">Signal</keyword>
<dbReference type="Pfam" id="PF00497">
    <property type="entry name" value="SBP_bac_3"/>
    <property type="match status" value="1"/>
</dbReference>
<name>F7VCG2_9PROT</name>
<evidence type="ECO:0000256" key="2">
    <source>
        <dbReference type="SAM" id="SignalP"/>
    </source>
</evidence>
<reference evidence="4 5" key="1">
    <citation type="journal article" date="2011" name="Biochem. Biophys. Res. Commun.">
        <title>Increased number of Arginine-based salt bridges contributes to the thermotolerance of thermotolerant acetic acid bacteria, Acetobacter tropicalis SKU1100.</title>
        <authorList>
            <person name="Matsutani M."/>
            <person name="Hirakawa H."/>
            <person name="Nishikura M."/>
            <person name="Soemphol W."/>
            <person name="Ali I.A.I."/>
            <person name="Yakushi T."/>
            <person name="Matsushita K."/>
        </authorList>
    </citation>
    <scope>NUCLEOTIDE SEQUENCE [LARGE SCALE GENOMIC DNA]</scope>
    <source>
        <strain evidence="4 5">NBRC 101654</strain>
    </source>
</reference>
<dbReference type="GO" id="GO:0051470">
    <property type="term" value="P:ectoine transmembrane transport"/>
    <property type="evidence" value="ECO:0007669"/>
    <property type="project" value="InterPro"/>
</dbReference>
<dbReference type="AlphaFoldDB" id="F7VCG2"/>
<proteinExistence type="predicted"/>
<sequence length="297" mass="32108">MRNMTYFSNKIKKYSFILGISLSFLYFVHSADCQENGESRPTRLEKLQKRGYVRIGLSNEPPWTVIDADGQVGGAGPDLTHAVFQRMGVSELRGVLSTFGGLIPGLLAGRSDAISSGLFIQPGRCQAVAFSEPDLCDREAFLMKKDMPLALKTYHDLATDSSLQVGVPAGGTEEREALAAGVPASRLVPVPDGPSGMIMLLAGRIQVYSLPASSAQHLVDLWRGQNFSLVTVEDAPVMCAGTAFSPNAVDLRNAYDRVLAKLKADGTYDRILRAHGFDPSLARGHTREEFCGGKESL</sequence>
<organism evidence="4 5">
    <name type="scientific">Acetobacter tropicalis NBRC 101654</name>
    <dbReference type="NCBI Taxonomy" id="749388"/>
    <lineage>
        <taxon>Bacteria</taxon>
        <taxon>Pseudomonadati</taxon>
        <taxon>Pseudomonadota</taxon>
        <taxon>Alphaproteobacteria</taxon>
        <taxon>Acetobacterales</taxon>
        <taxon>Acetobacteraceae</taxon>
        <taxon>Acetobacter</taxon>
    </lineage>
</organism>
<dbReference type="EMBL" id="BABS01000021">
    <property type="protein sequence ID" value="GAA08057.1"/>
    <property type="molecule type" value="Genomic_DNA"/>
</dbReference>
<evidence type="ECO:0000259" key="3">
    <source>
        <dbReference type="SMART" id="SM00062"/>
    </source>
</evidence>
<dbReference type="SMART" id="SM00062">
    <property type="entry name" value="PBPb"/>
    <property type="match status" value="1"/>
</dbReference>
<protein>
    <submittedName>
        <fullName evidence="4">Ectoine/hydroxyectoine ABC transporter solute-binding protein</fullName>
    </submittedName>
</protein>
<comment type="caution">
    <text evidence="4">The sequence shown here is derived from an EMBL/GenBank/DDBJ whole genome shotgun (WGS) entry which is preliminary data.</text>
</comment>
<dbReference type="InterPro" id="IPR014337">
    <property type="entry name" value="Ectoine_EhuB"/>
</dbReference>
<feature type="domain" description="Solute-binding protein family 3/N-terminal" evidence="3">
    <location>
        <begin position="52"/>
        <end position="279"/>
    </location>
</feature>
<feature type="chain" id="PRO_5003363536" evidence="2">
    <location>
        <begin position="31"/>
        <end position="297"/>
    </location>
</feature>
<gene>
    <name evidence="4" type="ORF">ATPR_1061</name>
</gene>
<feature type="signal peptide" evidence="2">
    <location>
        <begin position="1"/>
        <end position="30"/>
    </location>
</feature>
<accession>F7VCG2</accession>
<dbReference type="Gene3D" id="3.40.190.10">
    <property type="entry name" value="Periplasmic binding protein-like II"/>
    <property type="match status" value="2"/>
</dbReference>
<dbReference type="PANTHER" id="PTHR35936">
    <property type="entry name" value="MEMBRANE-BOUND LYTIC MUREIN TRANSGLYCOSYLASE F"/>
    <property type="match status" value="1"/>
</dbReference>